<sequence>MFIIVTGLNHKTAPVEVREKVAVAKYRLQDHLHYLMEKQGVSGAVILSTCNRTEVYLSTGEIELAKGVLQEYYGKIANMTVAEILPFLYTYEEEKAVHHLFRVSAGLDSMILGESQILGQVQEAFQEALKAGTTNNYLNNLWQKAIIVGKRARTETFIDRQAVSVSSAAVELAKGIFGDLEGRTVMVLGAGETSELTARHLVANGISSVIVANRTFARAQALAQEFGGLAVKMDQFHDYLKEADIVISCTAAPNYIVHPSDIERIQDQRQNKPLFLIDIAVPRDIDPLCASYPNVTLYDVDDLENVVQKNINERLKEAEKVENIIIEEKENYFKWVCSLKVVPTIVALKEKAEGLKKKELDRAFRRLGNLSEKDKKVISSCVSSVVNQLLHDAILELKDASYSTQGLLYAEVINKLFNLQIEEAPEKTRVESH</sequence>
<accession>A0A7G6E1D7</accession>
<evidence type="ECO:0000259" key="15">
    <source>
        <dbReference type="Pfam" id="PF00745"/>
    </source>
</evidence>
<dbReference type="RefSeq" id="WP_034423597.1">
    <property type="nucleotide sequence ID" value="NZ_CP045798.1"/>
</dbReference>
<evidence type="ECO:0000259" key="16">
    <source>
        <dbReference type="Pfam" id="PF01488"/>
    </source>
</evidence>
<evidence type="ECO:0000256" key="4">
    <source>
        <dbReference type="ARBA" id="ARBA00022857"/>
    </source>
</evidence>
<dbReference type="KEGG" id="tfr:BR63_05930"/>
<dbReference type="InterPro" id="IPR000343">
    <property type="entry name" value="4pyrrol_synth_GluRdtase"/>
</dbReference>
<dbReference type="Pfam" id="PF01488">
    <property type="entry name" value="Shikimate_DH"/>
    <property type="match status" value="1"/>
</dbReference>
<keyword evidence="4 9" id="KW-0521">NADP</keyword>
<evidence type="ECO:0000256" key="11">
    <source>
        <dbReference type="PIRSR" id="PIRSR000445-2"/>
    </source>
</evidence>
<evidence type="ECO:0000256" key="5">
    <source>
        <dbReference type="ARBA" id="ARBA00023002"/>
    </source>
</evidence>
<protein>
    <recommendedName>
        <fullName evidence="8 9">Glutamyl-tRNA reductase</fullName>
        <shortName evidence="9">GluTR</shortName>
        <ecNumber evidence="3 9">1.2.1.70</ecNumber>
    </recommendedName>
</protein>
<dbReference type="Pfam" id="PF05201">
    <property type="entry name" value="GlutR_N"/>
    <property type="match status" value="1"/>
</dbReference>
<reference evidence="18 19" key="1">
    <citation type="journal article" date="2019" name="Front. Microbiol.">
        <title>Thermoanaerosceptrum fracticalcis gen. nov. sp. nov., a Novel Fumarate-Fermenting Microorganism From a Deep Fractured Carbonate Aquifer of the US Great Basin.</title>
        <authorList>
            <person name="Hamilton-Brehm S.D."/>
            <person name="Stewart L.E."/>
            <person name="Zavarin M."/>
            <person name="Caldwell M."/>
            <person name="Lawson P.A."/>
            <person name="Onstott T.C."/>
            <person name="Grzymski J."/>
            <person name="Neveux I."/>
            <person name="Lollar B.S."/>
            <person name="Russell C.E."/>
            <person name="Moser D.P."/>
        </authorList>
    </citation>
    <scope>NUCLEOTIDE SEQUENCE [LARGE SCALE GENOMIC DNA]</scope>
    <source>
        <strain evidence="18 19">DRI-13</strain>
    </source>
</reference>
<comment type="subunit">
    <text evidence="9">Homodimer.</text>
</comment>
<keyword evidence="19" id="KW-1185">Reference proteome</keyword>
<dbReference type="FunFam" id="3.30.460.30:FF:000001">
    <property type="entry name" value="Glutamyl-tRNA reductase"/>
    <property type="match status" value="1"/>
</dbReference>
<feature type="binding site" evidence="9 11">
    <location>
        <position position="120"/>
    </location>
    <ligand>
        <name>substrate</name>
    </ligand>
</feature>
<dbReference type="InterPro" id="IPR036343">
    <property type="entry name" value="GluRdtase_N_sf"/>
</dbReference>
<evidence type="ECO:0000259" key="17">
    <source>
        <dbReference type="Pfam" id="PF05201"/>
    </source>
</evidence>
<dbReference type="Pfam" id="PF00745">
    <property type="entry name" value="GlutR_dimer"/>
    <property type="match status" value="1"/>
</dbReference>
<feature type="domain" description="Glutamyl-tRNA reductase N-terminal" evidence="17">
    <location>
        <begin position="7"/>
        <end position="156"/>
    </location>
</feature>
<evidence type="ECO:0000256" key="14">
    <source>
        <dbReference type="RuleBase" id="RU000584"/>
    </source>
</evidence>
<evidence type="ECO:0000256" key="6">
    <source>
        <dbReference type="ARBA" id="ARBA00023244"/>
    </source>
</evidence>
<dbReference type="Proteomes" id="UP000515847">
    <property type="component" value="Chromosome"/>
</dbReference>
<feature type="site" description="Important for activity" evidence="9 13">
    <location>
        <position position="99"/>
    </location>
</feature>
<gene>
    <name evidence="9" type="primary">hemA</name>
    <name evidence="18" type="ORF">BR63_05930</name>
</gene>
<dbReference type="PANTHER" id="PTHR43013">
    <property type="entry name" value="GLUTAMYL-TRNA REDUCTASE"/>
    <property type="match status" value="1"/>
</dbReference>
<comment type="catalytic activity">
    <reaction evidence="7 9 14">
        <text>(S)-4-amino-5-oxopentanoate + tRNA(Glu) + NADP(+) = L-glutamyl-tRNA(Glu) + NADPH + H(+)</text>
        <dbReference type="Rhea" id="RHEA:12344"/>
        <dbReference type="Rhea" id="RHEA-COMP:9663"/>
        <dbReference type="Rhea" id="RHEA-COMP:9680"/>
        <dbReference type="ChEBI" id="CHEBI:15378"/>
        <dbReference type="ChEBI" id="CHEBI:57501"/>
        <dbReference type="ChEBI" id="CHEBI:57783"/>
        <dbReference type="ChEBI" id="CHEBI:58349"/>
        <dbReference type="ChEBI" id="CHEBI:78442"/>
        <dbReference type="ChEBI" id="CHEBI:78520"/>
        <dbReference type="EC" id="1.2.1.70"/>
    </reaction>
</comment>
<feature type="domain" description="Quinate/shikimate 5-dehydrogenase/glutamyl-tRNA reductase" evidence="16">
    <location>
        <begin position="171"/>
        <end position="306"/>
    </location>
</feature>
<proteinExistence type="inferred from homology"/>
<dbReference type="SUPFAM" id="SSF69742">
    <property type="entry name" value="Glutamyl tRNA-reductase catalytic, N-terminal domain"/>
    <property type="match status" value="1"/>
</dbReference>
<dbReference type="SUPFAM" id="SSF51735">
    <property type="entry name" value="NAD(P)-binding Rossmann-fold domains"/>
    <property type="match status" value="1"/>
</dbReference>
<evidence type="ECO:0000256" key="9">
    <source>
        <dbReference type="HAMAP-Rule" id="MF_00087"/>
    </source>
</evidence>
<dbReference type="AlphaFoldDB" id="A0A7G6E1D7"/>
<comment type="pathway">
    <text evidence="1 9 14">Porphyrin-containing compound metabolism; protoporphyrin-IX biosynthesis; 5-aminolevulinate from L-glutamyl-tRNA(Glu): step 1/2.</text>
</comment>
<evidence type="ECO:0000256" key="8">
    <source>
        <dbReference type="ARBA" id="ARBA00068659"/>
    </source>
</evidence>
<name>A0A7G6E1D7_THEFR</name>
<dbReference type="InterPro" id="IPR036291">
    <property type="entry name" value="NAD(P)-bd_dom_sf"/>
</dbReference>
<evidence type="ECO:0000256" key="3">
    <source>
        <dbReference type="ARBA" id="ARBA00012970"/>
    </source>
</evidence>
<evidence type="ECO:0000256" key="12">
    <source>
        <dbReference type="PIRSR" id="PIRSR000445-3"/>
    </source>
</evidence>
<dbReference type="GO" id="GO:0050661">
    <property type="term" value="F:NADP binding"/>
    <property type="evidence" value="ECO:0007669"/>
    <property type="project" value="InterPro"/>
</dbReference>
<feature type="binding site" evidence="9 11">
    <location>
        <position position="109"/>
    </location>
    <ligand>
        <name>substrate</name>
    </ligand>
</feature>
<dbReference type="InterPro" id="IPR015895">
    <property type="entry name" value="4pyrrol_synth_GluRdtase_N"/>
</dbReference>
<dbReference type="EC" id="1.2.1.70" evidence="3 9"/>
<dbReference type="GO" id="GO:0019353">
    <property type="term" value="P:protoporphyrinogen IX biosynthetic process from glutamate"/>
    <property type="evidence" value="ECO:0007669"/>
    <property type="project" value="TreeGrafter"/>
</dbReference>
<dbReference type="InterPro" id="IPR036453">
    <property type="entry name" value="GluRdtase_dimer_dom_sf"/>
</dbReference>
<evidence type="ECO:0000313" key="18">
    <source>
        <dbReference type="EMBL" id="QNB45891.1"/>
    </source>
</evidence>
<dbReference type="UniPathway" id="UPA00251">
    <property type="reaction ID" value="UER00316"/>
</dbReference>
<dbReference type="CDD" id="cd05213">
    <property type="entry name" value="NAD_bind_Glutamyl_tRNA_reduct"/>
    <property type="match status" value="1"/>
</dbReference>
<dbReference type="EMBL" id="CP045798">
    <property type="protein sequence ID" value="QNB45891.1"/>
    <property type="molecule type" value="Genomic_DNA"/>
</dbReference>
<dbReference type="NCBIfam" id="TIGR01035">
    <property type="entry name" value="hemA"/>
    <property type="match status" value="1"/>
</dbReference>
<dbReference type="Gene3D" id="3.30.460.30">
    <property type="entry name" value="Glutamyl-tRNA reductase, N-terminal domain"/>
    <property type="match status" value="1"/>
</dbReference>
<feature type="active site" description="Nucleophile" evidence="9 10">
    <location>
        <position position="50"/>
    </location>
</feature>
<dbReference type="SUPFAM" id="SSF69075">
    <property type="entry name" value="Glutamyl tRNA-reductase dimerization domain"/>
    <property type="match status" value="1"/>
</dbReference>
<dbReference type="InterPro" id="IPR006151">
    <property type="entry name" value="Shikm_DH/Glu-tRNA_Rdtase"/>
</dbReference>
<dbReference type="InterPro" id="IPR015896">
    <property type="entry name" value="4pyrrol_synth_GluRdtase_dimer"/>
</dbReference>
<feature type="domain" description="Tetrapyrrole biosynthesis glutamyl-tRNA reductase dimerisation" evidence="15">
    <location>
        <begin position="320"/>
        <end position="419"/>
    </location>
</feature>
<comment type="similarity">
    <text evidence="2 9 14">Belongs to the glutamyl-tRNA reductase family.</text>
</comment>
<feature type="binding site" evidence="9 11">
    <location>
        <begin position="114"/>
        <end position="116"/>
    </location>
    <ligand>
        <name>substrate</name>
    </ligand>
</feature>
<keyword evidence="5 9" id="KW-0560">Oxidoreductase</keyword>
<organism evidence="18 19">
    <name type="scientific">Thermanaerosceptrum fracticalcis</name>
    <dbReference type="NCBI Taxonomy" id="1712410"/>
    <lineage>
        <taxon>Bacteria</taxon>
        <taxon>Bacillati</taxon>
        <taxon>Bacillota</taxon>
        <taxon>Clostridia</taxon>
        <taxon>Eubacteriales</taxon>
        <taxon>Peptococcaceae</taxon>
        <taxon>Thermanaerosceptrum</taxon>
    </lineage>
</organism>
<feature type="binding site" evidence="9 11">
    <location>
        <begin position="49"/>
        <end position="52"/>
    </location>
    <ligand>
        <name>substrate</name>
    </ligand>
</feature>
<evidence type="ECO:0000256" key="7">
    <source>
        <dbReference type="ARBA" id="ARBA00047464"/>
    </source>
</evidence>
<keyword evidence="6 9" id="KW-0627">Porphyrin biosynthesis</keyword>
<dbReference type="OrthoDB" id="110209at2"/>
<evidence type="ECO:0000256" key="1">
    <source>
        <dbReference type="ARBA" id="ARBA00005059"/>
    </source>
</evidence>
<evidence type="ECO:0000256" key="10">
    <source>
        <dbReference type="PIRSR" id="PIRSR000445-1"/>
    </source>
</evidence>
<dbReference type="Gene3D" id="3.40.50.720">
    <property type="entry name" value="NAD(P)-binding Rossmann-like Domain"/>
    <property type="match status" value="1"/>
</dbReference>
<evidence type="ECO:0000313" key="19">
    <source>
        <dbReference type="Proteomes" id="UP000515847"/>
    </source>
</evidence>
<comment type="function">
    <text evidence="9">Catalyzes the NADPH-dependent reduction of glutamyl-tRNA(Glu) to glutamate 1-semialdehyde (GSA).</text>
</comment>
<dbReference type="FunFam" id="3.40.50.720:FF:000031">
    <property type="entry name" value="Glutamyl-tRNA reductase"/>
    <property type="match status" value="1"/>
</dbReference>
<dbReference type="PANTHER" id="PTHR43013:SF1">
    <property type="entry name" value="GLUTAMYL-TRNA REDUCTASE"/>
    <property type="match status" value="1"/>
</dbReference>
<dbReference type="GO" id="GO:0008883">
    <property type="term" value="F:glutamyl-tRNA reductase activity"/>
    <property type="evidence" value="ECO:0007669"/>
    <property type="project" value="UniProtKB-UniRule"/>
</dbReference>
<comment type="domain">
    <text evidence="9">Possesses an unusual extended V-shaped dimeric structure with each monomer consisting of three distinct domains arranged along a curved 'spinal' alpha-helix. The N-terminal catalytic domain specifically recognizes the glutamate moiety of the substrate. The second domain is the NADPH-binding domain, and the third C-terminal domain is responsible for dimerization.</text>
</comment>
<dbReference type="PIRSF" id="PIRSF000445">
    <property type="entry name" value="4pyrrol_synth_GluRdtase"/>
    <property type="match status" value="1"/>
</dbReference>
<dbReference type="HAMAP" id="MF_00087">
    <property type="entry name" value="Glu_tRNA_reductase"/>
    <property type="match status" value="1"/>
</dbReference>
<evidence type="ECO:0000256" key="2">
    <source>
        <dbReference type="ARBA" id="ARBA00005916"/>
    </source>
</evidence>
<dbReference type="NCBIfam" id="NF000744">
    <property type="entry name" value="PRK00045.1-3"/>
    <property type="match status" value="1"/>
</dbReference>
<evidence type="ECO:0000256" key="13">
    <source>
        <dbReference type="PIRSR" id="PIRSR000445-4"/>
    </source>
</evidence>
<feature type="binding site" evidence="9 12">
    <location>
        <begin position="189"/>
        <end position="194"/>
    </location>
    <ligand>
        <name>NADP(+)</name>
        <dbReference type="ChEBI" id="CHEBI:58349"/>
    </ligand>
</feature>
<comment type="miscellaneous">
    <text evidence="9">During catalysis, the active site Cys acts as a nucleophile attacking the alpha-carbonyl group of tRNA-bound glutamate with the formation of a thioester intermediate between enzyme and glutamate, and the concomitant release of tRNA(Glu). The thioester intermediate is finally reduced by direct hydride transfer from NADPH, to form the product GSA.</text>
</comment>